<comment type="subcellular location">
    <subcellularLocation>
        <location evidence="1">Cell membrane</location>
        <topology evidence="1">Multi-pass membrane protein</topology>
    </subcellularLocation>
</comment>
<reference evidence="7 8" key="1">
    <citation type="submission" date="2018-09" db="EMBL/GenBank/DDBJ databases">
        <title>Rhizobium sp. MAE2-X.</title>
        <authorList>
            <person name="Lee Y."/>
            <person name="Jeon C.O."/>
        </authorList>
    </citation>
    <scope>NUCLEOTIDE SEQUENCE [LARGE SCALE GENOMIC DNA]</scope>
    <source>
        <strain evidence="7 8">MAE2-X</strain>
        <plasmid evidence="7 8">p2</plasmid>
    </source>
</reference>
<organism evidence="7 8">
    <name type="scientific">Rhizobium rosettiformans</name>
    <dbReference type="NCBI Taxonomy" id="1368430"/>
    <lineage>
        <taxon>Bacteria</taxon>
        <taxon>Pseudomonadati</taxon>
        <taxon>Pseudomonadota</taxon>
        <taxon>Alphaproteobacteria</taxon>
        <taxon>Hyphomicrobiales</taxon>
        <taxon>Rhizobiaceae</taxon>
        <taxon>Rhizobium/Agrobacterium group</taxon>
        <taxon>Rhizobium</taxon>
    </lineage>
</organism>
<evidence type="ECO:0000256" key="3">
    <source>
        <dbReference type="ARBA" id="ARBA00022692"/>
    </source>
</evidence>
<evidence type="ECO:0000256" key="1">
    <source>
        <dbReference type="ARBA" id="ARBA00004651"/>
    </source>
</evidence>
<keyword evidence="7" id="KW-0614">Plasmid</keyword>
<dbReference type="InterPro" id="IPR005538">
    <property type="entry name" value="LrgA/CidA"/>
</dbReference>
<gene>
    <name evidence="7" type="ORF">D4A92_24250</name>
</gene>
<evidence type="ECO:0000313" key="8">
    <source>
        <dbReference type="Proteomes" id="UP000596351"/>
    </source>
</evidence>
<dbReference type="EMBL" id="CP032407">
    <property type="protein sequence ID" value="QRF54641.1"/>
    <property type="molecule type" value="Genomic_DNA"/>
</dbReference>
<name>A0ABX7F2Y0_9HYPH</name>
<keyword evidence="2" id="KW-1003">Cell membrane</keyword>
<geneLocation type="plasmid" evidence="7 8">
    <name>p2</name>
</geneLocation>
<evidence type="ECO:0000256" key="6">
    <source>
        <dbReference type="SAM" id="Phobius"/>
    </source>
</evidence>
<keyword evidence="8" id="KW-1185">Reference proteome</keyword>
<sequence>MLRGLAVLLLFQLVGESLVFLLGVSIPGPVAGLVLLFAALPVLDRLWTQEAASIDEAAETLLSNLGLFFVPAGVGVVALASILSAQIWALGAVLILSAIITLMLTVWAFILVRKLISVRRRS</sequence>
<keyword evidence="3 6" id="KW-0812">Transmembrane</keyword>
<feature type="transmembrane region" description="Helical" evidence="6">
    <location>
        <begin position="89"/>
        <end position="112"/>
    </location>
</feature>
<protein>
    <submittedName>
        <fullName evidence="7">CidA/LrgA family protein</fullName>
    </submittedName>
</protein>
<evidence type="ECO:0000256" key="2">
    <source>
        <dbReference type="ARBA" id="ARBA00022475"/>
    </source>
</evidence>
<feature type="transmembrane region" description="Helical" evidence="6">
    <location>
        <begin position="64"/>
        <end position="83"/>
    </location>
</feature>
<dbReference type="PANTHER" id="PTHR33931">
    <property type="entry name" value="HOLIN-LIKE PROTEIN CIDA-RELATED"/>
    <property type="match status" value="1"/>
</dbReference>
<dbReference type="PANTHER" id="PTHR33931:SF2">
    <property type="entry name" value="HOLIN-LIKE PROTEIN CIDA"/>
    <property type="match status" value="1"/>
</dbReference>
<dbReference type="Proteomes" id="UP000596351">
    <property type="component" value="Plasmid p2"/>
</dbReference>
<feature type="transmembrane region" description="Helical" evidence="6">
    <location>
        <begin position="25"/>
        <end position="43"/>
    </location>
</feature>
<evidence type="ECO:0000256" key="5">
    <source>
        <dbReference type="ARBA" id="ARBA00023136"/>
    </source>
</evidence>
<evidence type="ECO:0000313" key="7">
    <source>
        <dbReference type="EMBL" id="QRF54641.1"/>
    </source>
</evidence>
<dbReference type="Pfam" id="PF03788">
    <property type="entry name" value="LrgA"/>
    <property type="match status" value="1"/>
</dbReference>
<dbReference type="RefSeq" id="WP_069044347.1">
    <property type="nucleotide sequence ID" value="NZ_CP032407.1"/>
</dbReference>
<keyword evidence="5 6" id="KW-0472">Membrane</keyword>
<proteinExistence type="predicted"/>
<evidence type="ECO:0000256" key="4">
    <source>
        <dbReference type="ARBA" id="ARBA00022989"/>
    </source>
</evidence>
<keyword evidence="4 6" id="KW-1133">Transmembrane helix</keyword>
<accession>A0ABX7F2Y0</accession>